<organism evidence="3 4">
    <name type="scientific">Cafeteria roenbergensis</name>
    <name type="common">Marine flagellate</name>
    <dbReference type="NCBI Taxonomy" id="33653"/>
    <lineage>
        <taxon>Eukaryota</taxon>
        <taxon>Sar</taxon>
        <taxon>Stramenopiles</taxon>
        <taxon>Bigyra</taxon>
        <taxon>Opalozoa</taxon>
        <taxon>Bicosoecida</taxon>
        <taxon>Cafeteriaceae</taxon>
        <taxon>Cafeteria</taxon>
    </lineage>
</organism>
<reference evidence="3 4" key="1">
    <citation type="submission" date="2019-07" db="EMBL/GenBank/DDBJ databases">
        <title>Genomes of Cafeteria roenbergensis.</title>
        <authorList>
            <person name="Fischer M.G."/>
            <person name="Hackl T."/>
            <person name="Roman M."/>
        </authorList>
    </citation>
    <scope>NUCLEOTIDE SEQUENCE [LARGE SCALE GENOMIC DNA]</scope>
    <source>
        <strain evidence="3 4">Cflag</strain>
    </source>
</reference>
<comment type="caution">
    <text evidence="3">The sequence shown here is derived from an EMBL/GenBank/DDBJ whole genome shotgun (WGS) entry which is preliminary data.</text>
</comment>
<dbReference type="GO" id="GO:0006310">
    <property type="term" value="P:DNA recombination"/>
    <property type="evidence" value="ECO:0007669"/>
    <property type="project" value="UniProtKB-KW"/>
</dbReference>
<dbReference type="AlphaFoldDB" id="A0A5A8CE04"/>
<dbReference type="Gene3D" id="1.10.443.10">
    <property type="entry name" value="Intergrase catalytic core"/>
    <property type="match status" value="1"/>
</dbReference>
<name>A0A5A8CE04_CAFRO</name>
<accession>A0A5A8CE04</accession>
<dbReference type="InterPro" id="IPR000477">
    <property type="entry name" value="RT_dom"/>
</dbReference>
<dbReference type="EMBL" id="VLTM01000116">
    <property type="protein sequence ID" value="KAA0151185.1"/>
    <property type="molecule type" value="Genomic_DNA"/>
</dbReference>
<sequence length="621" mass="66443">MVQDNSASAAPAALRGVNSRVDTSFLEFPKVPSAAELCQLIADMEDKHNGPLFLAPMDIQAAYRQLSAGAGATPLLTIASGKVTLMNVALPMGARFSASALCAATAALGDALRTDHTGVAVYADDILLVSACDEAGARADRDRAAELCGQLGLPVAVEKCPPPAHVADYVGLRFSSRSDLTLVSVKPSTLQKLLGALDSVRAGGRISVSVHEPMLGRAYWLSCLCLPIKAWIRRLAQEIVPAARGHRGALVEAGYEVSFDGCELFLRDCAACVAQARAATDGRPGGRATRLLSVLDRDGNSHVFAAMLALTDVRTGRPTVVAAVRAWRALCAAKGARFPRSGRITLAAASIFARALMAGDTELSPSSLVSYLFAVRRFARFAFDEADDPMSDKHSAIKLIVARMNRMAEPKFDARIPFGPSTIMAAASDPYTDLAIRTVCAIAWDGLCRLGSLLEEACPAGRRALQIQALALHEGSSWPAYSVTIQDKMSPKGERVTVSADPASAFYNPASCGSPFLVREYVRTRARRGPGPAWLTKTGLAVTKRMVAELVTRHRRDGHPTTGHAFRISGATWLYTSRKASVIRIASLGRWHNPASVVSYIRENAPFLLREEDATGGRHHF</sequence>
<dbReference type="InterPro" id="IPR052055">
    <property type="entry name" value="Hepadnavirus_pol/RT"/>
</dbReference>
<gene>
    <name evidence="3" type="ORF">FNF31_06875</name>
</gene>
<evidence type="ECO:0000256" key="1">
    <source>
        <dbReference type="ARBA" id="ARBA00023172"/>
    </source>
</evidence>
<dbReference type="SUPFAM" id="SSF56672">
    <property type="entry name" value="DNA/RNA polymerases"/>
    <property type="match status" value="1"/>
</dbReference>
<dbReference type="SUPFAM" id="SSF56349">
    <property type="entry name" value="DNA breaking-rejoining enzymes"/>
    <property type="match status" value="1"/>
</dbReference>
<dbReference type="PROSITE" id="PS50878">
    <property type="entry name" value="RT_POL"/>
    <property type="match status" value="1"/>
</dbReference>
<dbReference type="InterPro" id="IPR043502">
    <property type="entry name" value="DNA/RNA_pol_sf"/>
</dbReference>
<dbReference type="GO" id="GO:0015074">
    <property type="term" value="P:DNA integration"/>
    <property type="evidence" value="ECO:0007669"/>
    <property type="project" value="InterPro"/>
</dbReference>
<evidence type="ECO:0000313" key="3">
    <source>
        <dbReference type="EMBL" id="KAA0151185.1"/>
    </source>
</evidence>
<dbReference type="PANTHER" id="PTHR33050">
    <property type="entry name" value="REVERSE TRANSCRIPTASE DOMAIN-CONTAINING PROTEIN"/>
    <property type="match status" value="1"/>
</dbReference>
<dbReference type="InterPro" id="IPR011010">
    <property type="entry name" value="DNA_brk_join_enz"/>
</dbReference>
<protein>
    <recommendedName>
        <fullName evidence="2">Reverse transcriptase domain-containing protein</fullName>
    </recommendedName>
</protein>
<dbReference type="InterPro" id="IPR013762">
    <property type="entry name" value="Integrase-like_cat_sf"/>
</dbReference>
<dbReference type="PANTHER" id="PTHR33050:SF7">
    <property type="entry name" value="RIBONUCLEASE H"/>
    <property type="match status" value="1"/>
</dbReference>
<keyword evidence="1" id="KW-0233">DNA recombination</keyword>
<proteinExistence type="predicted"/>
<dbReference type="Gene3D" id="3.30.70.270">
    <property type="match status" value="1"/>
</dbReference>
<evidence type="ECO:0000259" key="2">
    <source>
        <dbReference type="PROSITE" id="PS50878"/>
    </source>
</evidence>
<dbReference type="GO" id="GO:0003677">
    <property type="term" value="F:DNA binding"/>
    <property type="evidence" value="ECO:0007669"/>
    <property type="project" value="InterPro"/>
</dbReference>
<dbReference type="Gene3D" id="3.10.10.10">
    <property type="entry name" value="HIV Type 1 Reverse Transcriptase, subunit A, domain 1"/>
    <property type="match status" value="1"/>
</dbReference>
<dbReference type="InterPro" id="IPR043128">
    <property type="entry name" value="Rev_trsase/Diguanyl_cyclase"/>
</dbReference>
<dbReference type="Proteomes" id="UP000325113">
    <property type="component" value="Unassembled WGS sequence"/>
</dbReference>
<feature type="domain" description="Reverse transcriptase" evidence="2">
    <location>
        <begin position="1"/>
        <end position="174"/>
    </location>
</feature>
<evidence type="ECO:0000313" key="4">
    <source>
        <dbReference type="Proteomes" id="UP000325113"/>
    </source>
</evidence>